<dbReference type="AlphaFoldDB" id="A0A0F8ZSC1"/>
<name>A0A0F8ZSC1_9ZZZZ</name>
<organism evidence="1">
    <name type="scientific">marine sediment metagenome</name>
    <dbReference type="NCBI Taxonomy" id="412755"/>
    <lineage>
        <taxon>unclassified sequences</taxon>
        <taxon>metagenomes</taxon>
        <taxon>ecological metagenomes</taxon>
    </lineage>
</organism>
<accession>A0A0F8ZSC1</accession>
<evidence type="ECO:0000313" key="1">
    <source>
        <dbReference type="EMBL" id="KKK62836.1"/>
    </source>
</evidence>
<comment type="caution">
    <text evidence="1">The sequence shown here is derived from an EMBL/GenBank/DDBJ whole genome shotgun (WGS) entry which is preliminary data.</text>
</comment>
<sequence length="51" mass="6055">MSTEGIRSIKQHLEEEMEYCPPDEANDAAWDRAVFNAEEARRRYDRILNAR</sequence>
<dbReference type="EMBL" id="LAZR01061805">
    <property type="protein sequence ID" value="KKK62836.1"/>
    <property type="molecule type" value="Genomic_DNA"/>
</dbReference>
<reference evidence="1" key="1">
    <citation type="journal article" date="2015" name="Nature">
        <title>Complex archaea that bridge the gap between prokaryotes and eukaryotes.</title>
        <authorList>
            <person name="Spang A."/>
            <person name="Saw J.H."/>
            <person name="Jorgensen S.L."/>
            <person name="Zaremba-Niedzwiedzka K."/>
            <person name="Martijn J."/>
            <person name="Lind A.E."/>
            <person name="van Eijk R."/>
            <person name="Schleper C."/>
            <person name="Guy L."/>
            <person name="Ettema T.J."/>
        </authorList>
    </citation>
    <scope>NUCLEOTIDE SEQUENCE</scope>
</reference>
<gene>
    <name evidence="1" type="ORF">LCGC14_3000370</name>
</gene>
<feature type="non-terminal residue" evidence="1">
    <location>
        <position position="51"/>
    </location>
</feature>
<protein>
    <submittedName>
        <fullName evidence="1">Uncharacterized protein</fullName>
    </submittedName>
</protein>
<proteinExistence type="predicted"/>